<dbReference type="EMBL" id="JPPY01000214">
    <property type="protein sequence ID" value="KND26173.1"/>
    <property type="molecule type" value="Genomic_DNA"/>
</dbReference>
<dbReference type="Proteomes" id="UP000037151">
    <property type="component" value="Unassembled WGS sequence"/>
</dbReference>
<proteinExistence type="predicted"/>
<gene>
    <name evidence="1" type="ORF">IQ63_38795</name>
</gene>
<dbReference type="AlphaFoldDB" id="A0A0L0JKP0"/>
<sequence>MLTVVRDGHRFTARDRFTVHLLRLFACRPVVSPPRRTVHLACGTPVRPRATTPRDLRVVTALHTRCAPRSAGLR</sequence>
<name>A0A0L0JKP0_9ACTN</name>
<comment type="caution">
    <text evidence="1">The sequence shown here is derived from an EMBL/GenBank/DDBJ whole genome shotgun (WGS) entry which is preliminary data.</text>
</comment>
<evidence type="ECO:0000313" key="1">
    <source>
        <dbReference type="EMBL" id="KND26173.1"/>
    </source>
</evidence>
<accession>A0A0L0JKP0</accession>
<organism evidence="1 2">
    <name type="scientific">Streptomyces acidiscabies</name>
    <dbReference type="NCBI Taxonomy" id="42234"/>
    <lineage>
        <taxon>Bacteria</taxon>
        <taxon>Bacillati</taxon>
        <taxon>Actinomycetota</taxon>
        <taxon>Actinomycetes</taxon>
        <taxon>Kitasatosporales</taxon>
        <taxon>Streptomycetaceae</taxon>
        <taxon>Streptomyces</taxon>
    </lineage>
</organism>
<evidence type="ECO:0000313" key="2">
    <source>
        <dbReference type="Proteomes" id="UP000037151"/>
    </source>
</evidence>
<protein>
    <submittedName>
        <fullName evidence="1">Uncharacterized protein</fullName>
    </submittedName>
</protein>
<reference evidence="2" key="1">
    <citation type="submission" date="2014-07" db="EMBL/GenBank/DDBJ databases">
        <title>Genome sequencing of plant-pathogenic Streptomyces species.</title>
        <authorList>
            <person name="Harrison J."/>
            <person name="Sapp M."/>
            <person name="Thwaites R."/>
            <person name="Studholme D.J."/>
        </authorList>
    </citation>
    <scope>NUCLEOTIDE SEQUENCE [LARGE SCALE GENOMIC DNA]</scope>
    <source>
        <strain evidence="2">NCPPB 4445</strain>
    </source>
</reference>